<comment type="caution">
    <text evidence="3">The sequence shown here is derived from an EMBL/GenBank/DDBJ whole genome shotgun (WGS) entry which is preliminary data.</text>
</comment>
<keyword evidence="4" id="KW-1185">Reference proteome</keyword>
<evidence type="ECO:0000313" key="3">
    <source>
        <dbReference type="EMBL" id="PRY61489.1"/>
    </source>
</evidence>
<dbReference type="Pfam" id="PF05901">
    <property type="entry name" value="Excalibur"/>
    <property type="match status" value="1"/>
</dbReference>
<dbReference type="EMBL" id="PVTI01000005">
    <property type="protein sequence ID" value="PRY61489.1"/>
    <property type="molecule type" value="Genomic_DNA"/>
</dbReference>
<feature type="region of interest" description="Disordered" evidence="1">
    <location>
        <begin position="129"/>
        <end position="177"/>
    </location>
</feature>
<gene>
    <name evidence="3" type="ORF">BCF74_10545</name>
</gene>
<dbReference type="Proteomes" id="UP000237822">
    <property type="component" value="Unassembled WGS sequence"/>
</dbReference>
<feature type="compositionally biased region" description="Pro residues" evidence="1">
    <location>
        <begin position="9"/>
        <end position="18"/>
    </location>
</feature>
<name>A0A2T0UU79_9MICO</name>
<accession>A0A2T0UU79</accession>
<evidence type="ECO:0000313" key="4">
    <source>
        <dbReference type="Proteomes" id="UP000237822"/>
    </source>
</evidence>
<feature type="compositionally biased region" description="Low complexity" evidence="1">
    <location>
        <begin position="129"/>
        <end position="149"/>
    </location>
</feature>
<dbReference type="AlphaFoldDB" id="A0A2T0UU79"/>
<feature type="region of interest" description="Disordered" evidence="1">
    <location>
        <begin position="193"/>
        <end position="215"/>
    </location>
</feature>
<feature type="region of interest" description="Disordered" evidence="1">
    <location>
        <begin position="1"/>
        <end position="31"/>
    </location>
</feature>
<evidence type="ECO:0000256" key="1">
    <source>
        <dbReference type="SAM" id="MobiDB-lite"/>
    </source>
</evidence>
<feature type="domain" description="Excalibur calcium-binding" evidence="2">
    <location>
        <begin position="178"/>
        <end position="214"/>
    </location>
</feature>
<sequence length="215" mass="21902">MADRFNPAPGWPVPPSGWIPPKGWAPDPAWPTAPAGWNFWLDEEGASTAGPPGLFGHDPAMGGTRRGKREAALGCGCLGLVLLGLLATCSAVLGDDTESTPATTVTATATSTEPAPTLTATVTATVTATPAARPTAPVPLQSVPRSTSPPRTPVPPRTTAPRPRTTAPAPPPEENDVYYGSCAEARAAGAAPLYAGEPGYRAGLDRDKDGVACES</sequence>
<evidence type="ECO:0000259" key="2">
    <source>
        <dbReference type="SMART" id="SM00894"/>
    </source>
</evidence>
<dbReference type="SMART" id="SM00894">
    <property type="entry name" value="Excalibur"/>
    <property type="match status" value="1"/>
</dbReference>
<organism evidence="3 4">
    <name type="scientific">Knoellia remsis</name>
    <dbReference type="NCBI Taxonomy" id="407159"/>
    <lineage>
        <taxon>Bacteria</taxon>
        <taxon>Bacillati</taxon>
        <taxon>Actinomycetota</taxon>
        <taxon>Actinomycetes</taxon>
        <taxon>Micrococcales</taxon>
        <taxon>Intrasporangiaceae</taxon>
        <taxon>Knoellia</taxon>
    </lineage>
</organism>
<reference evidence="3 4" key="1">
    <citation type="submission" date="2018-03" db="EMBL/GenBank/DDBJ databases">
        <title>Genomic Encyclopedia of Archaeal and Bacterial Type Strains, Phase II (KMG-II): from individual species to whole genera.</title>
        <authorList>
            <person name="Goeker M."/>
        </authorList>
    </citation>
    <scope>NUCLEOTIDE SEQUENCE [LARGE SCALE GENOMIC DNA]</scope>
    <source>
        <strain evidence="3 4">ATCC BAA-1496</strain>
    </source>
</reference>
<feature type="compositionally biased region" description="Basic and acidic residues" evidence="1">
    <location>
        <begin position="203"/>
        <end position="215"/>
    </location>
</feature>
<proteinExistence type="predicted"/>
<protein>
    <submittedName>
        <fullName evidence="3">Excalibur calcium-binding domain-containing protein</fullName>
    </submittedName>
</protein>
<dbReference type="InterPro" id="IPR008613">
    <property type="entry name" value="Excalibur_Ca-bd_domain"/>
</dbReference>